<feature type="compositionally biased region" description="Basic and acidic residues" evidence="1">
    <location>
        <begin position="79"/>
        <end position="94"/>
    </location>
</feature>
<feature type="region of interest" description="Disordered" evidence="1">
    <location>
        <begin position="79"/>
        <end position="102"/>
    </location>
</feature>
<evidence type="ECO:0000256" key="1">
    <source>
        <dbReference type="SAM" id="MobiDB-lite"/>
    </source>
</evidence>
<comment type="caution">
    <text evidence="3">The sequence shown here is derived from an EMBL/GenBank/DDBJ whole genome shotgun (WGS) entry which is preliminary data.</text>
</comment>
<evidence type="ECO:0000313" key="3">
    <source>
        <dbReference type="EMBL" id="GIX63608.1"/>
    </source>
</evidence>
<feature type="transmembrane region" description="Helical" evidence="2">
    <location>
        <begin position="34"/>
        <end position="62"/>
    </location>
</feature>
<name>A0AAV4LUH6_BABCB</name>
<evidence type="ECO:0000313" key="4">
    <source>
        <dbReference type="Proteomes" id="UP001497744"/>
    </source>
</evidence>
<feature type="compositionally biased region" description="Acidic residues" evidence="1">
    <location>
        <begin position="1"/>
        <end position="18"/>
    </location>
</feature>
<dbReference type="Proteomes" id="UP001497744">
    <property type="component" value="Unassembled WGS sequence"/>
</dbReference>
<evidence type="ECO:0000256" key="2">
    <source>
        <dbReference type="SAM" id="Phobius"/>
    </source>
</evidence>
<gene>
    <name evidence="3" type="ORF">BcabD6B2_30430</name>
</gene>
<dbReference type="EMBL" id="BPLF01000002">
    <property type="protein sequence ID" value="GIX63608.1"/>
    <property type="molecule type" value="Genomic_DNA"/>
</dbReference>
<protein>
    <submittedName>
        <fullName evidence="3">LysR family transcriptional regulator</fullName>
    </submittedName>
</protein>
<dbReference type="RefSeq" id="XP_067715677.1">
    <property type="nucleotide sequence ID" value="XM_067859576.1"/>
</dbReference>
<keyword evidence="2" id="KW-1133">Transmembrane helix</keyword>
<reference evidence="3 4" key="1">
    <citation type="submission" date="2021-06" db="EMBL/GenBank/DDBJ databases">
        <title>Genome sequence of Babesia caballi.</title>
        <authorList>
            <person name="Yamagishi J."/>
            <person name="Kidaka T."/>
            <person name="Ochi A."/>
        </authorList>
    </citation>
    <scope>NUCLEOTIDE SEQUENCE [LARGE SCALE GENOMIC DNA]</scope>
    <source>
        <strain evidence="3">USDA-D6B2</strain>
    </source>
</reference>
<keyword evidence="4" id="KW-1185">Reference proteome</keyword>
<accession>A0AAV4LUH6</accession>
<keyword evidence="2" id="KW-0472">Membrane</keyword>
<dbReference type="AlphaFoldDB" id="A0AAV4LUH6"/>
<keyword evidence="2" id="KW-0812">Transmembrane</keyword>
<dbReference type="GeneID" id="94195089"/>
<proteinExistence type="predicted"/>
<organism evidence="3 4">
    <name type="scientific">Babesia caballi</name>
    <dbReference type="NCBI Taxonomy" id="5871"/>
    <lineage>
        <taxon>Eukaryota</taxon>
        <taxon>Sar</taxon>
        <taxon>Alveolata</taxon>
        <taxon>Apicomplexa</taxon>
        <taxon>Aconoidasida</taxon>
        <taxon>Piroplasmida</taxon>
        <taxon>Babesiidae</taxon>
        <taxon>Babesia</taxon>
    </lineage>
</organism>
<sequence>MLEEVDGTGDEAEEGDEEAEKRGLVSRGLVTVGAISAAFVAVLAFLTLTGFALTIVLTLATITLPITFTRRFFIIPHPEEHRPEHSPQHRDPIRNLDNSNTL</sequence>
<feature type="region of interest" description="Disordered" evidence="1">
    <location>
        <begin position="1"/>
        <end position="23"/>
    </location>
</feature>